<accession>A0ABN9WZY9</accession>
<evidence type="ECO:0000313" key="1">
    <source>
        <dbReference type="EMBL" id="CAK0892531.1"/>
    </source>
</evidence>
<reference evidence="1" key="1">
    <citation type="submission" date="2023-10" db="EMBL/GenBank/DDBJ databases">
        <authorList>
            <person name="Chen Y."/>
            <person name="Shah S."/>
            <person name="Dougan E. K."/>
            <person name="Thang M."/>
            <person name="Chan C."/>
        </authorList>
    </citation>
    <scope>NUCLEOTIDE SEQUENCE [LARGE SCALE GENOMIC DNA]</scope>
</reference>
<protein>
    <recommendedName>
        <fullName evidence="3">Cyanocobalamin reductase (cyanide-eliminating)</fullName>
    </recommendedName>
</protein>
<dbReference type="Proteomes" id="UP001189429">
    <property type="component" value="Unassembled WGS sequence"/>
</dbReference>
<name>A0ABN9WZY9_9DINO</name>
<proteinExistence type="predicted"/>
<keyword evidence="2" id="KW-1185">Reference proteome</keyword>
<evidence type="ECO:0008006" key="3">
    <source>
        <dbReference type="Google" id="ProtNLM"/>
    </source>
</evidence>
<sequence>MTDGRSPSPWGGRVPETVCDRAGACLGEKLRQRLWDLVVDFPVFDAGDAAGIVESAGWIRHYVFPSSDDVYMVCNRSALARGPGGGILEGSAVRPSNATARALLNQWDAYGDGKKRLEEVFAASSLNFTALRLCR</sequence>
<gene>
    <name evidence="1" type="ORF">PCOR1329_LOCUS72162</name>
</gene>
<dbReference type="EMBL" id="CAUYUJ010019621">
    <property type="protein sequence ID" value="CAK0892531.1"/>
    <property type="molecule type" value="Genomic_DNA"/>
</dbReference>
<evidence type="ECO:0000313" key="2">
    <source>
        <dbReference type="Proteomes" id="UP001189429"/>
    </source>
</evidence>
<comment type="caution">
    <text evidence="1">The sequence shown here is derived from an EMBL/GenBank/DDBJ whole genome shotgun (WGS) entry which is preliminary data.</text>
</comment>
<organism evidence="1 2">
    <name type="scientific">Prorocentrum cordatum</name>
    <dbReference type="NCBI Taxonomy" id="2364126"/>
    <lineage>
        <taxon>Eukaryota</taxon>
        <taxon>Sar</taxon>
        <taxon>Alveolata</taxon>
        <taxon>Dinophyceae</taxon>
        <taxon>Prorocentrales</taxon>
        <taxon>Prorocentraceae</taxon>
        <taxon>Prorocentrum</taxon>
    </lineage>
</organism>